<dbReference type="AlphaFoldDB" id="A0A8J3VED1"/>
<gene>
    <name evidence="1" type="ORF">Rhe02_13190</name>
</gene>
<keyword evidence="2" id="KW-1185">Reference proteome</keyword>
<proteinExistence type="predicted"/>
<dbReference type="EMBL" id="BONY01000006">
    <property type="protein sequence ID" value="GIH03252.1"/>
    <property type="molecule type" value="Genomic_DNA"/>
</dbReference>
<accession>A0A8J3VED1</accession>
<reference evidence="1" key="1">
    <citation type="submission" date="2021-01" db="EMBL/GenBank/DDBJ databases">
        <title>Whole genome shotgun sequence of Rhizocola hellebori NBRC 109834.</title>
        <authorList>
            <person name="Komaki H."/>
            <person name="Tamura T."/>
        </authorList>
    </citation>
    <scope>NUCLEOTIDE SEQUENCE</scope>
    <source>
        <strain evidence="1">NBRC 109834</strain>
    </source>
</reference>
<dbReference type="Proteomes" id="UP000612899">
    <property type="component" value="Unassembled WGS sequence"/>
</dbReference>
<protein>
    <submittedName>
        <fullName evidence="1">Uncharacterized protein</fullName>
    </submittedName>
</protein>
<sequence>MATARNLNPVDQLRGLLNDNRLIVVCGRHDDAAAWEDAIGQNLCRAIDLDTMALERSDTVRRKESGRLAFHHESIAGLNGTGPLSDIADRFDPQRLAALITPDPLDPPAAGSRRRLGRRRPMWRLCEDKGVVDAIWAQLGMPYPRSVLADGGHDVAALGAMVDAGDGAVCAVQRAGAAPTSGAEGMWWWQGDRIPDLTVSRHHRLKVMQLVPGVPTRLHGIVFTNVVVAFPPMEVVTLPRPQSGTFLCCGAVGGLADDQNLRRLTYEIGSGLSARLGYRGAFSVDGLMSADGFLPTDLNTRLTSAMEAAAAPIRVQIQAANVVAREGCNLHDVEWLGGLAESAFSGDSVTIYGAANRANTASNVAVRWAGSELVAADPDLAHGQIRLEPSLRGWTLTACLRRDYLPSKPYAGPVAPKVFEFADRLLGTDFGSLAVPFGLEQYPAVPPASPGR</sequence>
<evidence type="ECO:0000313" key="1">
    <source>
        <dbReference type="EMBL" id="GIH03252.1"/>
    </source>
</evidence>
<evidence type="ECO:0000313" key="2">
    <source>
        <dbReference type="Proteomes" id="UP000612899"/>
    </source>
</evidence>
<organism evidence="1 2">
    <name type="scientific">Rhizocola hellebori</name>
    <dbReference type="NCBI Taxonomy" id="1392758"/>
    <lineage>
        <taxon>Bacteria</taxon>
        <taxon>Bacillati</taxon>
        <taxon>Actinomycetota</taxon>
        <taxon>Actinomycetes</taxon>
        <taxon>Micromonosporales</taxon>
        <taxon>Micromonosporaceae</taxon>
        <taxon>Rhizocola</taxon>
    </lineage>
</organism>
<name>A0A8J3VED1_9ACTN</name>
<comment type="caution">
    <text evidence="1">The sequence shown here is derived from an EMBL/GenBank/DDBJ whole genome shotgun (WGS) entry which is preliminary data.</text>
</comment>